<dbReference type="SUPFAM" id="SSF55811">
    <property type="entry name" value="Nudix"/>
    <property type="match status" value="1"/>
</dbReference>
<accession>A0A7S8C9I0</accession>
<comment type="similarity">
    <text evidence="3">Belongs to the Nudix hydrolase family.</text>
</comment>
<dbReference type="PROSITE" id="PS00893">
    <property type="entry name" value="NUDIX_BOX"/>
    <property type="match status" value="1"/>
</dbReference>
<reference evidence="5 6" key="1">
    <citation type="submission" date="2019-07" db="EMBL/GenBank/DDBJ databases">
        <title>Genome sequence of 2 isolates from Red Sea Mangroves.</title>
        <authorList>
            <person name="Sefrji F."/>
            <person name="Michoud G."/>
            <person name="Merlino G."/>
            <person name="Daffonchio D."/>
        </authorList>
    </citation>
    <scope>NUCLEOTIDE SEQUENCE [LARGE SCALE GENOMIC DNA]</scope>
    <source>
        <strain evidence="5 6">R1DC41</strain>
    </source>
</reference>
<dbReference type="PRINTS" id="PR00502">
    <property type="entry name" value="NUDIXFAMILY"/>
</dbReference>
<dbReference type="AlphaFoldDB" id="A0A7S8C9I0"/>
<dbReference type="InterPro" id="IPR015797">
    <property type="entry name" value="NUDIX_hydrolase-like_dom_sf"/>
</dbReference>
<comment type="cofactor">
    <cofactor evidence="1">
        <name>Mg(2+)</name>
        <dbReference type="ChEBI" id="CHEBI:18420"/>
    </cofactor>
</comment>
<dbReference type="InterPro" id="IPR000086">
    <property type="entry name" value="NUDIX_hydrolase_dom"/>
</dbReference>
<evidence type="ECO:0000313" key="5">
    <source>
        <dbReference type="EMBL" id="QPC45894.1"/>
    </source>
</evidence>
<evidence type="ECO:0000256" key="1">
    <source>
        <dbReference type="ARBA" id="ARBA00001946"/>
    </source>
</evidence>
<evidence type="ECO:0000256" key="2">
    <source>
        <dbReference type="ARBA" id="ARBA00022801"/>
    </source>
</evidence>
<dbReference type="Gene3D" id="3.90.79.10">
    <property type="entry name" value="Nucleoside Triphosphate Pyrophosphohydrolase"/>
    <property type="match status" value="1"/>
</dbReference>
<dbReference type="Proteomes" id="UP000593626">
    <property type="component" value="Chromosome"/>
</dbReference>
<dbReference type="EMBL" id="CP049742">
    <property type="protein sequence ID" value="QPC45894.1"/>
    <property type="molecule type" value="Genomic_DNA"/>
</dbReference>
<dbReference type="Pfam" id="PF00293">
    <property type="entry name" value="NUDIX"/>
    <property type="match status" value="1"/>
</dbReference>
<evidence type="ECO:0000313" key="6">
    <source>
        <dbReference type="Proteomes" id="UP000593626"/>
    </source>
</evidence>
<dbReference type="PROSITE" id="PS51462">
    <property type="entry name" value="NUDIX"/>
    <property type="match status" value="1"/>
</dbReference>
<keyword evidence="6" id="KW-1185">Reference proteome</keyword>
<sequence>MGYIMNLRKVVGTQPLMMVGANVMVLNERQEVLLQLRRDNNCWGLPGGSMELGESFEEVAKRELTEETGLIANEVKLYNVFSGKDFYYKYPHGDEVYNAIATYICADYTGLLVEQNEEVAELRFFPFSQLPSKLSPPDQPVIMSYFRALVEKQRDNEGGIK</sequence>
<dbReference type="CDD" id="cd04677">
    <property type="entry name" value="NUDIX_Hydrolase"/>
    <property type="match status" value="1"/>
</dbReference>
<dbReference type="PANTHER" id="PTHR43046:SF2">
    <property type="entry name" value="8-OXO-DGTP DIPHOSPHATASE-RELATED"/>
    <property type="match status" value="1"/>
</dbReference>
<organism evidence="5 6">
    <name type="scientific">Mangrovibacillus cuniculi</name>
    <dbReference type="NCBI Taxonomy" id="2593652"/>
    <lineage>
        <taxon>Bacteria</taxon>
        <taxon>Bacillati</taxon>
        <taxon>Bacillota</taxon>
        <taxon>Bacilli</taxon>
        <taxon>Bacillales</taxon>
        <taxon>Bacillaceae</taxon>
        <taxon>Mangrovibacillus</taxon>
    </lineage>
</organism>
<dbReference type="InterPro" id="IPR020476">
    <property type="entry name" value="Nudix_hydrolase"/>
</dbReference>
<name>A0A7S8C9I0_9BACI</name>
<protein>
    <submittedName>
        <fullName evidence="5">NUDIX hydrolase</fullName>
    </submittedName>
</protein>
<evidence type="ECO:0000259" key="4">
    <source>
        <dbReference type="PROSITE" id="PS51462"/>
    </source>
</evidence>
<dbReference type="PANTHER" id="PTHR43046">
    <property type="entry name" value="GDP-MANNOSE MANNOSYL HYDROLASE"/>
    <property type="match status" value="1"/>
</dbReference>
<keyword evidence="2 3" id="KW-0378">Hydrolase</keyword>
<dbReference type="InterPro" id="IPR020084">
    <property type="entry name" value="NUDIX_hydrolase_CS"/>
</dbReference>
<proteinExistence type="inferred from homology"/>
<dbReference type="GO" id="GO:0016787">
    <property type="term" value="F:hydrolase activity"/>
    <property type="evidence" value="ECO:0007669"/>
    <property type="project" value="UniProtKB-KW"/>
</dbReference>
<dbReference type="RefSeq" id="WP_239673415.1">
    <property type="nucleotide sequence ID" value="NZ_CP049742.1"/>
</dbReference>
<evidence type="ECO:0000256" key="3">
    <source>
        <dbReference type="RuleBase" id="RU003476"/>
    </source>
</evidence>
<feature type="domain" description="Nudix hydrolase" evidence="4">
    <location>
        <begin position="16"/>
        <end position="147"/>
    </location>
</feature>
<gene>
    <name evidence="5" type="ORF">G8O30_02445</name>
</gene>
<dbReference type="KEGG" id="mcui:G8O30_02445"/>